<name>A0A6J4JY19_9CHLR</name>
<dbReference type="EMBL" id="CADCTK010000950">
    <property type="protein sequence ID" value="CAA9290605.1"/>
    <property type="molecule type" value="Genomic_DNA"/>
</dbReference>
<feature type="non-terminal residue" evidence="2">
    <location>
        <position position="44"/>
    </location>
</feature>
<protein>
    <submittedName>
        <fullName evidence="2">DNA-binding response regulator KdpE</fullName>
    </submittedName>
</protein>
<feature type="non-terminal residue" evidence="2">
    <location>
        <position position="1"/>
    </location>
</feature>
<dbReference type="GO" id="GO:0003677">
    <property type="term" value="F:DNA binding"/>
    <property type="evidence" value="ECO:0007669"/>
    <property type="project" value="UniProtKB-KW"/>
</dbReference>
<dbReference type="AlphaFoldDB" id="A0A6J4JY19"/>
<gene>
    <name evidence="2" type="ORF">AVDCRST_MAG26-4059</name>
</gene>
<feature type="region of interest" description="Disordered" evidence="1">
    <location>
        <begin position="1"/>
        <end position="21"/>
    </location>
</feature>
<accession>A0A6J4JY19</accession>
<sequence length="44" mass="4646">RQRPEPACVHQSATAQDRAPAGAAALHHHGAGHRLSLLRAGCRI</sequence>
<organism evidence="2">
    <name type="scientific">uncultured Chloroflexia bacterium</name>
    <dbReference type="NCBI Taxonomy" id="1672391"/>
    <lineage>
        <taxon>Bacteria</taxon>
        <taxon>Bacillati</taxon>
        <taxon>Chloroflexota</taxon>
        <taxon>Chloroflexia</taxon>
        <taxon>environmental samples</taxon>
    </lineage>
</organism>
<evidence type="ECO:0000256" key="1">
    <source>
        <dbReference type="SAM" id="MobiDB-lite"/>
    </source>
</evidence>
<evidence type="ECO:0000313" key="2">
    <source>
        <dbReference type="EMBL" id="CAA9290605.1"/>
    </source>
</evidence>
<proteinExistence type="predicted"/>
<keyword evidence="2" id="KW-0238">DNA-binding</keyword>
<reference evidence="2" key="1">
    <citation type="submission" date="2020-02" db="EMBL/GenBank/DDBJ databases">
        <authorList>
            <person name="Meier V. D."/>
        </authorList>
    </citation>
    <scope>NUCLEOTIDE SEQUENCE</scope>
    <source>
        <strain evidence="2">AVDCRST_MAG26</strain>
    </source>
</reference>